<evidence type="ECO:0000313" key="4">
    <source>
        <dbReference type="Proteomes" id="UP000190306"/>
    </source>
</evidence>
<sequence length="150" mass="16512">MTACSGADADGARASDERWPRWDESAGVAEVVAFMNVAVPEGATEVEGAVQINPQEDIFLLSFVTDEEKAEDIAEDLRSEEPLRVRKGDSAEGERFGHLGLSEPQTLKEVRWAGVCPPCVSDGRRSKVQWIDIYVETLKAGRARVYLQAF</sequence>
<protein>
    <submittedName>
        <fullName evidence="3">Uncharacterized protein</fullName>
    </submittedName>
</protein>
<evidence type="ECO:0000313" key="5">
    <source>
        <dbReference type="Proteomes" id="UP000502504"/>
    </source>
</evidence>
<keyword evidence="4" id="KW-1185">Reference proteome</keyword>
<name>A0AAE6YFY4_STRAT</name>
<feature type="compositionally biased region" description="Basic and acidic residues" evidence="1">
    <location>
        <begin position="10"/>
        <end position="21"/>
    </location>
</feature>
<dbReference type="EMBL" id="LHQL01000011">
    <property type="protein sequence ID" value="OOQ49712.1"/>
    <property type="molecule type" value="Genomic_DNA"/>
</dbReference>
<dbReference type="EMBL" id="CP050692">
    <property type="protein sequence ID" value="QIT49045.1"/>
    <property type="molecule type" value="Genomic_DNA"/>
</dbReference>
<evidence type="ECO:0000313" key="2">
    <source>
        <dbReference type="EMBL" id="OOQ49712.1"/>
    </source>
</evidence>
<evidence type="ECO:0000256" key="1">
    <source>
        <dbReference type="SAM" id="MobiDB-lite"/>
    </source>
</evidence>
<organism evidence="3 5">
    <name type="scientific">Streptomyces antibioticus</name>
    <dbReference type="NCBI Taxonomy" id="1890"/>
    <lineage>
        <taxon>Bacteria</taxon>
        <taxon>Bacillati</taxon>
        <taxon>Actinomycetota</taxon>
        <taxon>Actinomycetes</taxon>
        <taxon>Kitasatosporales</taxon>
        <taxon>Streptomycetaceae</taxon>
        <taxon>Streptomyces</taxon>
    </lineage>
</organism>
<proteinExistence type="predicted"/>
<gene>
    <name evidence="2" type="ORF">AFM16_23440</name>
    <name evidence="3" type="ORF">HCX60_23865</name>
</gene>
<reference evidence="3 5" key="2">
    <citation type="submission" date="2020-03" db="EMBL/GenBank/DDBJ databases">
        <title>Is there a link between lipid content and antibiotic production in Streptomyces?</title>
        <authorList>
            <person name="David M."/>
            <person name="Lejeune C."/>
            <person name="Abreu S."/>
            <person name="Thibessard A."/>
            <person name="Leblond P."/>
            <person name="Chaminade P."/>
            <person name="Virolle M.-J."/>
        </authorList>
    </citation>
    <scope>NUCLEOTIDE SEQUENCE [LARGE SCALE GENOMIC DNA]</scope>
    <source>
        <strain evidence="3 5">DSM 41481</strain>
    </source>
</reference>
<dbReference type="Proteomes" id="UP000502504">
    <property type="component" value="Chromosome"/>
</dbReference>
<reference evidence="2 4" key="1">
    <citation type="submission" date="2015-07" db="EMBL/GenBank/DDBJ databases">
        <title>Draft Genome Sequence of Streptomyces antibioticus, IMRU 3720 reveals insights in the evolution of actinomycin biosynthetic gene clusters in Streptomyces.</title>
        <authorList>
            <person name="Crnovcic I."/>
            <person name="Ruckert C."/>
            <person name="Kalinowksi J."/>
            <person name="Keller U."/>
        </authorList>
    </citation>
    <scope>NUCLEOTIDE SEQUENCE [LARGE SCALE GENOMIC DNA]</scope>
    <source>
        <strain evidence="2 4">DSM 41481</strain>
    </source>
</reference>
<dbReference type="AlphaFoldDB" id="A0AAE6YFY4"/>
<evidence type="ECO:0000313" key="3">
    <source>
        <dbReference type="EMBL" id="QIT49045.1"/>
    </source>
</evidence>
<feature type="region of interest" description="Disordered" evidence="1">
    <location>
        <begin position="1"/>
        <end position="21"/>
    </location>
</feature>
<dbReference type="Proteomes" id="UP000190306">
    <property type="component" value="Chromosome"/>
</dbReference>
<accession>A0AAE6YFY4</accession>